<name>A0A0B7FHB0_THACB</name>
<accession>A0A0B7FHB0</accession>
<evidence type="ECO:0000313" key="5">
    <source>
        <dbReference type="Proteomes" id="UP000059188"/>
    </source>
</evidence>
<keyword evidence="1" id="KW-0862">Zinc</keyword>
<gene>
    <name evidence="4" type="ORF">RSOLAG1IB_08273</name>
</gene>
<feature type="compositionally biased region" description="Polar residues" evidence="2">
    <location>
        <begin position="73"/>
        <end position="83"/>
    </location>
</feature>
<evidence type="ECO:0000256" key="2">
    <source>
        <dbReference type="SAM" id="MobiDB-lite"/>
    </source>
</evidence>
<feature type="compositionally biased region" description="Polar residues" evidence="2">
    <location>
        <begin position="27"/>
        <end position="39"/>
    </location>
</feature>
<dbReference type="InterPro" id="IPR013087">
    <property type="entry name" value="Znf_C2H2_type"/>
</dbReference>
<dbReference type="OrthoDB" id="3222551at2759"/>
<dbReference type="PROSITE" id="PS00028">
    <property type="entry name" value="ZINC_FINGER_C2H2_1"/>
    <property type="match status" value="1"/>
</dbReference>
<feature type="region of interest" description="Disordered" evidence="2">
    <location>
        <begin position="58"/>
        <end position="83"/>
    </location>
</feature>
<keyword evidence="5" id="KW-1185">Reference proteome</keyword>
<evidence type="ECO:0000256" key="1">
    <source>
        <dbReference type="PROSITE-ProRule" id="PRU00042"/>
    </source>
</evidence>
<feature type="region of interest" description="Disordered" evidence="2">
    <location>
        <begin position="1"/>
        <end position="39"/>
    </location>
</feature>
<evidence type="ECO:0000259" key="3">
    <source>
        <dbReference type="PROSITE" id="PS50157"/>
    </source>
</evidence>
<dbReference type="GO" id="GO:0008270">
    <property type="term" value="F:zinc ion binding"/>
    <property type="evidence" value="ECO:0007669"/>
    <property type="project" value="UniProtKB-KW"/>
</dbReference>
<dbReference type="PROSITE" id="PS50157">
    <property type="entry name" value="ZINC_FINGER_C2H2_2"/>
    <property type="match status" value="1"/>
</dbReference>
<dbReference type="EMBL" id="LN679126">
    <property type="protein sequence ID" value="CEL57020.1"/>
    <property type="molecule type" value="Genomic_DNA"/>
</dbReference>
<dbReference type="Proteomes" id="UP000059188">
    <property type="component" value="Unassembled WGS sequence"/>
</dbReference>
<evidence type="ECO:0000313" key="4">
    <source>
        <dbReference type="EMBL" id="CEL57020.1"/>
    </source>
</evidence>
<sequence>MSTLSLPPHLRATLALPDTRTTEKDIQQNNMVGRTSTPEDTPIYICTIDGCNKLFPSRERLGGHRKRDHGSDDTTNNVLTWNE</sequence>
<dbReference type="AlphaFoldDB" id="A0A0B7FHB0"/>
<organism evidence="4 5">
    <name type="scientific">Thanatephorus cucumeris (strain AG1-IB / isolate 7/3/14)</name>
    <name type="common">Lettuce bottom rot fungus</name>
    <name type="synonym">Rhizoctonia solani</name>
    <dbReference type="NCBI Taxonomy" id="1108050"/>
    <lineage>
        <taxon>Eukaryota</taxon>
        <taxon>Fungi</taxon>
        <taxon>Dikarya</taxon>
        <taxon>Basidiomycota</taxon>
        <taxon>Agaricomycotina</taxon>
        <taxon>Agaricomycetes</taxon>
        <taxon>Cantharellales</taxon>
        <taxon>Ceratobasidiaceae</taxon>
        <taxon>Rhizoctonia</taxon>
        <taxon>Rhizoctonia solani AG-1</taxon>
    </lineage>
</organism>
<dbReference type="Gene3D" id="3.30.160.60">
    <property type="entry name" value="Classic Zinc Finger"/>
    <property type="match status" value="1"/>
</dbReference>
<feature type="domain" description="C2H2-type" evidence="3">
    <location>
        <begin position="44"/>
        <end position="74"/>
    </location>
</feature>
<keyword evidence="1" id="KW-0863">Zinc-finger</keyword>
<proteinExistence type="predicted"/>
<reference evidence="4 5" key="1">
    <citation type="submission" date="2014-11" db="EMBL/GenBank/DDBJ databases">
        <authorList>
            <person name="Wibberg Daniel"/>
        </authorList>
    </citation>
    <scope>NUCLEOTIDE SEQUENCE [LARGE SCALE GENOMIC DNA]</scope>
    <source>
        <strain evidence="4">Rhizoctonia solani AG1-IB 7/3/14</strain>
    </source>
</reference>
<keyword evidence="1" id="KW-0479">Metal-binding</keyword>
<protein>
    <recommendedName>
        <fullName evidence="3">C2H2-type domain-containing protein</fullName>
    </recommendedName>
</protein>